<name>A0A2H0Y018_UNCSA</name>
<protein>
    <submittedName>
        <fullName evidence="1">Uncharacterized protein</fullName>
    </submittedName>
</protein>
<organism evidence="1 2">
    <name type="scientific">Candidatus Saganbacteria bacterium CG08_land_8_20_14_0_20_45_16</name>
    <dbReference type="NCBI Taxonomy" id="2014293"/>
    <lineage>
        <taxon>Bacteria</taxon>
        <taxon>Bacillati</taxon>
        <taxon>Saganbacteria</taxon>
    </lineage>
</organism>
<evidence type="ECO:0000313" key="2">
    <source>
        <dbReference type="Proteomes" id="UP000231343"/>
    </source>
</evidence>
<reference evidence="1 2" key="1">
    <citation type="submission" date="2017-09" db="EMBL/GenBank/DDBJ databases">
        <title>Depth-based differentiation of microbial function through sediment-hosted aquifers and enrichment of novel symbionts in the deep terrestrial subsurface.</title>
        <authorList>
            <person name="Probst A.J."/>
            <person name="Ladd B."/>
            <person name="Jarett J.K."/>
            <person name="Geller-Mcgrath D.E."/>
            <person name="Sieber C.M."/>
            <person name="Emerson J.B."/>
            <person name="Anantharaman K."/>
            <person name="Thomas B.C."/>
            <person name="Malmstrom R."/>
            <person name="Stieglmeier M."/>
            <person name="Klingl A."/>
            <person name="Woyke T."/>
            <person name="Ryan C.M."/>
            <person name="Banfield J.F."/>
        </authorList>
    </citation>
    <scope>NUCLEOTIDE SEQUENCE [LARGE SCALE GENOMIC DNA]</scope>
    <source>
        <strain evidence="1">CG08_land_8_20_14_0_20_45_16</strain>
    </source>
</reference>
<dbReference type="Proteomes" id="UP000231343">
    <property type="component" value="Unassembled WGS sequence"/>
</dbReference>
<dbReference type="AlphaFoldDB" id="A0A2H0Y018"/>
<accession>A0A2H0Y018</accession>
<evidence type="ECO:0000313" key="1">
    <source>
        <dbReference type="EMBL" id="PIS30688.1"/>
    </source>
</evidence>
<sequence>MRIFRFIVIGSVFLLLLSSVGQALSNDQAWLLKQLHNKEARIVKEIARLNQKVVQGVSSTDKVKIAALVKGYKARLAKIQEKIIQLGGAISQSGATAPLFGVVTPEVGQADLEGLPGFSIEAVAPKSFLASALNFEVEGRVGLFSRAMSAFGGIRLPLGFIVGPARSALRLAVGYTQPEDIARRYVLVQADGILNYPAGWLTGVENYLGLGVNYVVLTSDRVAGTVGGECFYGIDSDGFGGKLYGELGYGYIGLAGATPAYHGLTLMMGYRLDFGRKSPVKAK</sequence>
<comment type="caution">
    <text evidence="1">The sequence shown here is derived from an EMBL/GenBank/DDBJ whole genome shotgun (WGS) entry which is preliminary data.</text>
</comment>
<proteinExistence type="predicted"/>
<gene>
    <name evidence="1" type="ORF">COT42_02500</name>
</gene>
<dbReference type="EMBL" id="PEYM01000050">
    <property type="protein sequence ID" value="PIS30688.1"/>
    <property type="molecule type" value="Genomic_DNA"/>
</dbReference>